<comment type="function">
    <text evidence="7">Putative phospholipase.</text>
</comment>
<dbReference type="Proteomes" id="UP001165122">
    <property type="component" value="Unassembled WGS sequence"/>
</dbReference>
<dbReference type="EMBL" id="BRXW01000222">
    <property type="protein sequence ID" value="GMI14953.1"/>
    <property type="molecule type" value="Genomic_DNA"/>
</dbReference>
<evidence type="ECO:0000256" key="3">
    <source>
        <dbReference type="ARBA" id="ARBA00022801"/>
    </source>
</evidence>
<dbReference type="AlphaFoldDB" id="A0A9W7FMP0"/>
<evidence type="ECO:0000256" key="6">
    <source>
        <dbReference type="ARBA" id="ARBA00023180"/>
    </source>
</evidence>
<evidence type="ECO:0000313" key="9">
    <source>
        <dbReference type="Proteomes" id="UP001165122"/>
    </source>
</evidence>
<name>A0A9W7FMP0_9STRA</name>
<evidence type="ECO:0000313" key="8">
    <source>
        <dbReference type="EMBL" id="GMI14953.1"/>
    </source>
</evidence>
<proteinExistence type="inferred from homology"/>
<evidence type="ECO:0000256" key="1">
    <source>
        <dbReference type="ARBA" id="ARBA00007835"/>
    </source>
</evidence>
<organism evidence="8 9">
    <name type="scientific">Triparma laevis f. longispina</name>
    <dbReference type="NCBI Taxonomy" id="1714387"/>
    <lineage>
        <taxon>Eukaryota</taxon>
        <taxon>Sar</taxon>
        <taxon>Stramenopiles</taxon>
        <taxon>Ochrophyta</taxon>
        <taxon>Bolidophyceae</taxon>
        <taxon>Parmales</taxon>
        <taxon>Triparmaceae</taxon>
        <taxon>Triparma</taxon>
    </lineage>
</organism>
<dbReference type="GO" id="GO:0009395">
    <property type="term" value="P:phospholipid catabolic process"/>
    <property type="evidence" value="ECO:0007669"/>
    <property type="project" value="TreeGrafter"/>
</dbReference>
<accession>A0A9W7FMP0</accession>
<reference evidence="9" key="1">
    <citation type="journal article" date="2023" name="Commun. Biol.">
        <title>Genome analysis of Parmales, the sister group of diatoms, reveals the evolutionary specialization of diatoms from phago-mixotrophs to photoautotrophs.</title>
        <authorList>
            <person name="Ban H."/>
            <person name="Sato S."/>
            <person name="Yoshikawa S."/>
            <person name="Yamada K."/>
            <person name="Nakamura Y."/>
            <person name="Ichinomiya M."/>
            <person name="Sato N."/>
            <person name="Blanc-Mathieu R."/>
            <person name="Endo H."/>
            <person name="Kuwata A."/>
            <person name="Ogata H."/>
        </authorList>
    </citation>
    <scope>NUCLEOTIDE SEQUENCE [LARGE SCALE GENOMIC DNA]</scope>
    <source>
        <strain evidence="9">NIES 3700</strain>
    </source>
</reference>
<keyword evidence="2" id="KW-0732">Signal</keyword>
<dbReference type="GO" id="GO:0005576">
    <property type="term" value="C:extracellular region"/>
    <property type="evidence" value="ECO:0007669"/>
    <property type="project" value="TreeGrafter"/>
</dbReference>
<keyword evidence="3 7" id="KW-0378">Hydrolase</keyword>
<gene>
    <name evidence="8" type="ORF">TrLO_g10414</name>
</gene>
<dbReference type="EC" id="3.1.1.-" evidence="7"/>
<evidence type="ECO:0000256" key="5">
    <source>
        <dbReference type="ARBA" id="ARBA00023098"/>
    </source>
</evidence>
<keyword evidence="6" id="KW-0325">Glycoprotein</keyword>
<protein>
    <recommendedName>
        <fullName evidence="7">Phospholipase B-like</fullName>
        <ecNumber evidence="7">3.1.1.-</ecNumber>
    </recommendedName>
</protein>
<dbReference type="Pfam" id="PF04916">
    <property type="entry name" value="Phospholip_B"/>
    <property type="match status" value="1"/>
</dbReference>
<keyword evidence="5 7" id="KW-0443">Lipid metabolism</keyword>
<keyword evidence="4 7" id="KW-0442">Lipid degradation</keyword>
<evidence type="ECO:0000256" key="2">
    <source>
        <dbReference type="ARBA" id="ARBA00022729"/>
    </source>
</evidence>
<evidence type="ECO:0000256" key="7">
    <source>
        <dbReference type="RuleBase" id="RU364138"/>
    </source>
</evidence>
<evidence type="ECO:0000256" key="4">
    <source>
        <dbReference type="ARBA" id="ARBA00022963"/>
    </source>
</evidence>
<dbReference type="GO" id="GO:0004620">
    <property type="term" value="F:phospholipase activity"/>
    <property type="evidence" value="ECO:0007669"/>
    <property type="project" value="InterPro"/>
</dbReference>
<comment type="similarity">
    <text evidence="1 7">Belongs to the phospholipase B-like family.</text>
</comment>
<dbReference type="OrthoDB" id="419508at2759"/>
<dbReference type="PANTHER" id="PTHR12370:SF3">
    <property type="entry name" value="PHOSPHOLIPASE B-LIKE 2-RELATED"/>
    <property type="match status" value="1"/>
</dbReference>
<keyword evidence="9" id="KW-1185">Reference proteome</keyword>
<dbReference type="Gene3D" id="3.60.60.30">
    <property type="match status" value="1"/>
</dbReference>
<sequence>MDSMAYVMGWNDYLNDPNSEEKPSNAIMARYDLLSTPRAAGGIDSKASSINTLKTVGMIARVGPTYGGEGVDAFCWSGVRTFHEGHPDCFDFVFAPVGAKM</sequence>
<dbReference type="InterPro" id="IPR007000">
    <property type="entry name" value="PLipase_B-like"/>
</dbReference>
<comment type="caution">
    <text evidence="8">The sequence shown here is derived from an EMBL/GenBank/DDBJ whole genome shotgun (WGS) entry which is preliminary data.</text>
</comment>
<dbReference type="PANTHER" id="PTHR12370">
    <property type="entry name" value="PHOSPHOLIPASE B-RELATED"/>
    <property type="match status" value="1"/>
</dbReference>